<accession>A0A563VZ05</accession>
<keyword evidence="2" id="KW-1185">Reference proteome</keyword>
<gene>
    <name evidence="1" type="ORF">H1P_4820001</name>
</gene>
<dbReference type="Gene3D" id="3.90.180.10">
    <property type="entry name" value="Medium-chain alcohol dehydrogenases, catalytic domain"/>
    <property type="match status" value="1"/>
</dbReference>
<dbReference type="Proteomes" id="UP000320055">
    <property type="component" value="Unassembled WGS sequence"/>
</dbReference>
<dbReference type="AlphaFoldDB" id="A0A563VZ05"/>
<dbReference type="EMBL" id="CAACVJ010000426">
    <property type="protein sequence ID" value="VEP16688.1"/>
    <property type="molecule type" value="Genomic_DNA"/>
</dbReference>
<dbReference type="Pfam" id="PF13602">
    <property type="entry name" value="ADH_zinc_N_2"/>
    <property type="match status" value="1"/>
</dbReference>
<protein>
    <submittedName>
        <fullName evidence="1">Uncharacterized protein</fullName>
    </submittedName>
</protein>
<sequence>MLVSSTDNKARLVIVHQSDRDLATLSYWIENRKIEPVIDRTYLLQEVGEAQIYSEEGQAKGKILITVK</sequence>
<organism evidence="1 2">
    <name type="scientific">Hyella patelloides LEGE 07179</name>
    <dbReference type="NCBI Taxonomy" id="945734"/>
    <lineage>
        <taxon>Bacteria</taxon>
        <taxon>Bacillati</taxon>
        <taxon>Cyanobacteriota</taxon>
        <taxon>Cyanophyceae</taxon>
        <taxon>Pleurocapsales</taxon>
        <taxon>Hyellaceae</taxon>
        <taxon>Hyella</taxon>
    </lineage>
</organism>
<evidence type="ECO:0000313" key="2">
    <source>
        <dbReference type="Proteomes" id="UP000320055"/>
    </source>
</evidence>
<reference evidence="1 2" key="1">
    <citation type="submission" date="2019-01" db="EMBL/GenBank/DDBJ databases">
        <authorList>
            <person name="Brito A."/>
        </authorList>
    </citation>
    <scope>NUCLEOTIDE SEQUENCE [LARGE SCALE GENOMIC DNA]</scope>
    <source>
        <strain evidence="1">1</strain>
    </source>
</reference>
<evidence type="ECO:0000313" key="1">
    <source>
        <dbReference type="EMBL" id="VEP16688.1"/>
    </source>
</evidence>
<name>A0A563VZ05_9CYAN</name>
<proteinExistence type="predicted"/>
<dbReference type="Gene3D" id="3.40.50.720">
    <property type="entry name" value="NAD(P)-binding Rossmann-like Domain"/>
    <property type="match status" value="1"/>
</dbReference>